<dbReference type="AlphaFoldDB" id="M0CY45"/>
<comment type="similarity">
    <text evidence="1">Belongs to the proline racemase family.</text>
</comment>
<dbReference type="EMBL" id="AOIV01000040">
    <property type="protein sequence ID" value="ELZ27367.1"/>
    <property type="molecule type" value="Genomic_DNA"/>
</dbReference>
<dbReference type="InterPro" id="IPR008794">
    <property type="entry name" value="Pro_racemase_fam"/>
</dbReference>
<dbReference type="Proteomes" id="UP000011513">
    <property type="component" value="Unassembled WGS sequence"/>
</dbReference>
<dbReference type="eggNOG" id="arCOG02255">
    <property type="taxonomic scope" value="Archaea"/>
</dbReference>
<dbReference type="PATRIC" id="fig|1227487.5.peg.3288"/>
<dbReference type="InParanoid" id="M0CY45"/>
<dbReference type="PANTHER" id="PTHR33442:SF1">
    <property type="entry name" value="TRANS-3-HYDROXY-L-PROLINE DEHYDRATASE"/>
    <property type="match status" value="1"/>
</dbReference>
<dbReference type="SFLD" id="SFLDS00028">
    <property type="entry name" value="Proline_Racemase"/>
    <property type="match status" value="1"/>
</dbReference>
<gene>
    <name evidence="2" type="ORF">C474_16549</name>
</gene>
<reference evidence="2 3" key="1">
    <citation type="journal article" date="2014" name="PLoS Genet.">
        <title>Phylogenetically driven sequencing of extremely halophilic archaea reveals strategies for static and dynamic osmo-response.</title>
        <authorList>
            <person name="Becker E.A."/>
            <person name="Seitzer P.M."/>
            <person name="Tritt A."/>
            <person name="Larsen D."/>
            <person name="Krusor M."/>
            <person name="Yao A.I."/>
            <person name="Wu D."/>
            <person name="Madern D."/>
            <person name="Eisen J.A."/>
            <person name="Darling A.E."/>
            <person name="Facciotti M.T."/>
        </authorList>
    </citation>
    <scope>NUCLEOTIDE SEQUENCE [LARGE SCALE GENOMIC DNA]</scope>
    <source>
        <strain evidence="2 3">JCM 14848</strain>
    </source>
</reference>
<name>M0CY45_HALPD</name>
<accession>M0CY45</accession>
<evidence type="ECO:0000313" key="3">
    <source>
        <dbReference type="Proteomes" id="UP000011513"/>
    </source>
</evidence>
<dbReference type="Pfam" id="PF05544">
    <property type="entry name" value="Pro_racemase"/>
    <property type="match status" value="1"/>
</dbReference>
<keyword evidence="3" id="KW-1185">Reference proteome</keyword>
<evidence type="ECO:0000256" key="1">
    <source>
        <dbReference type="ARBA" id="ARBA00007529"/>
    </source>
</evidence>
<dbReference type="PANTHER" id="PTHR33442">
    <property type="entry name" value="TRANS-3-HYDROXY-L-PROLINE DEHYDRATASE"/>
    <property type="match status" value="1"/>
</dbReference>
<sequence length="352" mass="38189">MEANRMIPFGRFSVSTMDFDPFAECVDTHTAGEPTRILTGGFDVGELDGQSAEASRDLFAERHDWLRKLLVREPRGHENMFGAVPLFEVADDADLGLFFFDNGGYLDMCGHGTIGVVTALIETGRLPERSSYEIATPAGTVTAEPTTEDGRVRSVQIDNVPSYVLGETTVDLPGTGPVDVDIVYSGNVVALVDAAQFEFELEQSDLDRIRECGRALKRRLNADGSPLAEEALPAAVSVVEFYERRPDVDRNVVVFGNGSIDRSPCGTGTCAKITLLYEEGELPVGTPYRYQSILGGEFTATVKNVEDGEDGVVVHPVVRGSAYVTGMHQFVRDPEDELGSFHLGSGATELEQ</sequence>
<organism evidence="2 3">
    <name type="scientific">Halogeometricum pallidum JCM 14848</name>
    <dbReference type="NCBI Taxonomy" id="1227487"/>
    <lineage>
        <taxon>Archaea</taxon>
        <taxon>Methanobacteriati</taxon>
        <taxon>Methanobacteriota</taxon>
        <taxon>Stenosarchaea group</taxon>
        <taxon>Halobacteria</taxon>
        <taxon>Halobacteriales</taxon>
        <taxon>Haloferacaceae</taxon>
        <taxon>Halogeometricum</taxon>
    </lineage>
</organism>
<dbReference type="Gene3D" id="3.10.310.10">
    <property type="entry name" value="Diaminopimelate Epimerase, Chain A, domain 1"/>
    <property type="match status" value="2"/>
</dbReference>
<dbReference type="SUPFAM" id="SSF54506">
    <property type="entry name" value="Diaminopimelate epimerase-like"/>
    <property type="match status" value="1"/>
</dbReference>
<evidence type="ECO:0000313" key="2">
    <source>
        <dbReference type="EMBL" id="ELZ27367.1"/>
    </source>
</evidence>
<proteinExistence type="inferred from homology"/>
<protein>
    <submittedName>
        <fullName evidence="2">Proline racemase</fullName>
    </submittedName>
</protein>
<dbReference type="PIRSF" id="PIRSF029792">
    <property type="entry name" value="Pro_racemase"/>
    <property type="match status" value="1"/>
</dbReference>
<comment type="caution">
    <text evidence="2">The sequence shown here is derived from an EMBL/GenBank/DDBJ whole genome shotgun (WGS) entry which is preliminary data.</text>
</comment>